<dbReference type="InterPro" id="IPR008331">
    <property type="entry name" value="Ferritin_DPS_dom"/>
</dbReference>
<feature type="domain" description="Ferritin-like diiron" evidence="6">
    <location>
        <begin position="1"/>
        <end position="143"/>
    </location>
</feature>
<dbReference type="GO" id="GO:0004322">
    <property type="term" value="F:ferroxidase activity"/>
    <property type="evidence" value="ECO:0007669"/>
    <property type="project" value="TreeGrafter"/>
</dbReference>
<evidence type="ECO:0000313" key="8">
    <source>
        <dbReference type="Proteomes" id="UP000063234"/>
    </source>
</evidence>
<evidence type="ECO:0000256" key="5">
    <source>
        <dbReference type="ARBA" id="ARBA00023004"/>
    </source>
</evidence>
<dbReference type="EMBL" id="AP013035">
    <property type="protein sequence ID" value="BAT71228.1"/>
    <property type="molecule type" value="Genomic_DNA"/>
</dbReference>
<dbReference type="GO" id="GO:0005829">
    <property type="term" value="C:cytosol"/>
    <property type="evidence" value="ECO:0007669"/>
    <property type="project" value="TreeGrafter"/>
</dbReference>
<dbReference type="PRINTS" id="PR00601">
    <property type="entry name" value="BACFERRITIN"/>
</dbReference>
<comment type="similarity">
    <text evidence="1">Belongs to the bacterioferritin family.</text>
</comment>
<dbReference type="AlphaFoldDB" id="A0A0S3QSE4"/>
<dbReference type="InterPro" id="IPR002024">
    <property type="entry name" value="Bacterioferritin"/>
</dbReference>
<proteinExistence type="inferred from homology"/>
<dbReference type="STRING" id="1298851.TST_0420"/>
<organism evidence="7 8">
    <name type="scientific">Thermosulfidibacter takaii (strain DSM 17441 / JCM 13301 / NBRC 103674 / ABI70S6)</name>
    <dbReference type="NCBI Taxonomy" id="1298851"/>
    <lineage>
        <taxon>Bacteria</taxon>
        <taxon>Pseudomonadati</taxon>
        <taxon>Thermosulfidibacterota</taxon>
        <taxon>Thermosulfidibacteria</taxon>
        <taxon>Thermosulfidibacterales</taxon>
        <taxon>Thermosulfidibacteraceae</taxon>
    </lineage>
</organism>
<dbReference type="KEGG" id="ttk:TST_0420"/>
<dbReference type="SUPFAM" id="SSF47240">
    <property type="entry name" value="Ferritin-like"/>
    <property type="match status" value="1"/>
</dbReference>
<dbReference type="InterPro" id="IPR009078">
    <property type="entry name" value="Ferritin-like_SF"/>
</dbReference>
<accession>A0A0S3QSE4</accession>
<evidence type="ECO:0000313" key="7">
    <source>
        <dbReference type="EMBL" id="BAT71228.1"/>
    </source>
</evidence>
<keyword evidence="2" id="KW-0409">Iron storage</keyword>
<dbReference type="GO" id="GO:0006826">
    <property type="term" value="P:iron ion transport"/>
    <property type="evidence" value="ECO:0007669"/>
    <property type="project" value="InterPro"/>
</dbReference>
<dbReference type="InterPro" id="IPR012347">
    <property type="entry name" value="Ferritin-like"/>
</dbReference>
<evidence type="ECO:0000256" key="1">
    <source>
        <dbReference type="ARBA" id="ARBA00008093"/>
    </source>
</evidence>
<reference evidence="8" key="1">
    <citation type="journal article" date="2018" name="Science">
        <title>A primordial and reversible TCA cycle in a facultatively chemolithoautotrophic thermophile.</title>
        <authorList>
            <person name="Nunoura T."/>
            <person name="Chikaraishi Y."/>
            <person name="Izaki R."/>
            <person name="Suwa T."/>
            <person name="Sato T."/>
            <person name="Harada T."/>
            <person name="Mori K."/>
            <person name="Kato Y."/>
            <person name="Miyazaki M."/>
            <person name="Shimamura S."/>
            <person name="Yanagawa K."/>
            <person name="Shuto A."/>
            <person name="Ohkouchi N."/>
            <person name="Fujita N."/>
            <person name="Takaki Y."/>
            <person name="Atomi H."/>
            <person name="Takai K."/>
        </authorList>
    </citation>
    <scope>NUCLEOTIDE SEQUENCE [LARGE SCALE GENOMIC DNA]</scope>
    <source>
        <strain evidence="8">DSM 17441 / JCM 13301 / NBRC 103674 / ABI70S6</strain>
    </source>
</reference>
<evidence type="ECO:0000256" key="4">
    <source>
        <dbReference type="ARBA" id="ARBA00022723"/>
    </source>
</evidence>
<protein>
    <submittedName>
        <fullName evidence="7">Bacterioferritin</fullName>
    </submittedName>
</protein>
<dbReference type="PANTHER" id="PTHR30295:SF0">
    <property type="entry name" value="BACTERIOFERRITIN"/>
    <property type="match status" value="1"/>
</dbReference>
<dbReference type="Proteomes" id="UP000063234">
    <property type="component" value="Chromosome"/>
</dbReference>
<dbReference type="PROSITE" id="PS50905">
    <property type="entry name" value="FERRITIN_LIKE"/>
    <property type="match status" value="1"/>
</dbReference>
<keyword evidence="4" id="KW-0479">Metal-binding</keyword>
<dbReference type="OrthoDB" id="9792238at2"/>
<dbReference type="PANTHER" id="PTHR30295">
    <property type="entry name" value="BACTERIOFERRITIN"/>
    <property type="match status" value="1"/>
</dbReference>
<gene>
    <name evidence="7" type="ORF">TST_0420</name>
</gene>
<dbReference type="Gene3D" id="1.20.1260.10">
    <property type="match status" value="1"/>
</dbReference>
<dbReference type="InterPro" id="IPR009040">
    <property type="entry name" value="Ferritin-like_diiron"/>
</dbReference>
<evidence type="ECO:0000259" key="6">
    <source>
        <dbReference type="PROSITE" id="PS50905"/>
    </source>
</evidence>
<dbReference type="RefSeq" id="WP_068549148.1">
    <property type="nucleotide sequence ID" value="NZ_AP013035.1"/>
</dbReference>
<name>A0A0S3QSE4_THET7</name>
<dbReference type="Pfam" id="PF00210">
    <property type="entry name" value="Ferritin"/>
    <property type="match status" value="1"/>
</dbReference>
<evidence type="ECO:0000256" key="2">
    <source>
        <dbReference type="ARBA" id="ARBA00022434"/>
    </source>
</evidence>
<keyword evidence="3" id="KW-0349">Heme</keyword>
<dbReference type="GO" id="GO:0006879">
    <property type="term" value="P:intracellular iron ion homeostasis"/>
    <property type="evidence" value="ECO:0007669"/>
    <property type="project" value="UniProtKB-KW"/>
</dbReference>
<dbReference type="GO" id="GO:0008199">
    <property type="term" value="F:ferric iron binding"/>
    <property type="evidence" value="ECO:0007669"/>
    <property type="project" value="InterPro"/>
</dbReference>
<dbReference type="GO" id="GO:0020037">
    <property type="term" value="F:heme binding"/>
    <property type="evidence" value="ECO:0007669"/>
    <property type="project" value="TreeGrafter"/>
</dbReference>
<keyword evidence="8" id="KW-1185">Reference proteome</keyword>
<sequence length="143" mass="16677">MNKERIIGILNKAVEREIGAIFQYMGQHYRFPKDTHPIARELLERIAVEEMKHAEKFSKRVVELGGKESTTTGKVKWETDFIAMLDADIEVEDEAIAMYEEHIKICEEEGDEKTKALYEAILEDEIRHKKLFNLLKEIIKIEG</sequence>
<keyword evidence="5" id="KW-0408">Iron</keyword>
<evidence type="ECO:0000256" key="3">
    <source>
        <dbReference type="ARBA" id="ARBA00022617"/>
    </source>
</evidence>